<sequence length="104" mass="11797">MGEMTMIIEDGETTMIIEDWRDGDEYSMALDLSHFNLRRHQLLSGKGSGLFFIRWVMSSSPLNSPSSDNSDSWKICSPGDNPEHVKTKLRHWAQAVACSVMQSY</sequence>
<proteinExistence type="predicted"/>
<keyword evidence="2" id="KW-1185">Reference proteome</keyword>
<dbReference type="EMBL" id="OOIL02001543">
    <property type="protein sequence ID" value="VFQ76381.1"/>
    <property type="molecule type" value="Genomic_DNA"/>
</dbReference>
<name>A0A484LIY4_9ASTE</name>
<dbReference type="PANTHER" id="PTHR31865">
    <property type="entry name" value="OSJNBA0071G03.3 PROTEIN"/>
    <property type="match status" value="1"/>
</dbReference>
<gene>
    <name evidence="1" type="ORF">CCAM_LOCUS18157</name>
</gene>
<protein>
    <submittedName>
        <fullName evidence="1">Uncharacterized protein</fullName>
    </submittedName>
</protein>
<dbReference type="PANTHER" id="PTHR31865:SF3">
    <property type="entry name" value="PHOSPHODIESTERASE EPSILON-1, PUTATIVE (DUF1685)-RELATED"/>
    <property type="match status" value="1"/>
</dbReference>
<reference evidence="1 2" key="1">
    <citation type="submission" date="2018-04" db="EMBL/GenBank/DDBJ databases">
        <authorList>
            <person name="Vogel A."/>
        </authorList>
    </citation>
    <scope>NUCLEOTIDE SEQUENCE [LARGE SCALE GENOMIC DNA]</scope>
</reference>
<organism evidence="1 2">
    <name type="scientific">Cuscuta campestris</name>
    <dbReference type="NCBI Taxonomy" id="132261"/>
    <lineage>
        <taxon>Eukaryota</taxon>
        <taxon>Viridiplantae</taxon>
        <taxon>Streptophyta</taxon>
        <taxon>Embryophyta</taxon>
        <taxon>Tracheophyta</taxon>
        <taxon>Spermatophyta</taxon>
        <taxon>Magnoliopsida</taxon>
        <taxon>eudicotyledons</taxon>
        <taxon>Gunneridae</taxon>
        <taxon>Pentapetalae</taxon>
        <taxon>asterids</taxon>
        <taxon>lamiids</taxon>
        <taxon>Solanales</taxon>
        <taxon>Convolvulaceae</taxon>
        <taxon>Cuscuteae</taxon>
        <taxon>Cuscuta</taxon>
        <taxon>Cuscuta subgen. Grammica</taxon>
        <taxon>Cuscuta sect. Cleistogrammica</taxon>
    </lineage>
</organism>
<accession>A0A484LIY4</accession>
<dbReference type="Proteomes" id="UP000595140">
    <property type="component" value="Unassembled WGS sequence"/>
</dbReference>
<evidence type="ECO:0000313" key="2">
    <source>
        <dbReference type="Proteomes" id="UP000595140"/>
    </source>
</evidence>
<dbReference type="OrthoDB" id="1912729at2759"/>
<evidence type="ECO:0000313" key="1">
    <source>
        <dbReference type="EMBL" id="VFQ76381.1"/>
    </source>
</evidence>
<dbReference type="AlphaFoldDB" id="A0A484LIY4"/>